<evidence type="ECO:0000313" key="2">
    <source>
        <dbReference type="Proteomes" id="UP001283361"/>
    </source>
</evidence>
<protein>
    <submittedName>
        <fullName evidence="1">Uncharacterized protein</fullName>
    </submittedName>
</protein>
<dbReference type="Proteomes" id="UP001283361">
    <property type="component" value="Unassembled WGS sequence"/>
</dbReference>
<dbReference type="EMBL" id="JAWDGP010004902">
    <property type="protein sequence ID" value="KAK3761385.1"/>
    <property type="molecule type" value="Genomic_DNA"/>
</dbReference>
<name>A0AAE1D970_9GAST</name>
<evidence type="ECO:0000313" key="1">
    <source>
        <dbReference type="EMBL" id="KAK3761385.1"/>
    </source>
</evidence>
<keyword evidence="2" id="KW-1185">Reference proteome</keyword>
<proteinExistence type="predicted"/>
<gene>
    <name evidence="1" type="ORF">RRG08_024252</name>
</gene>
<organism evidence="1 2">
    <name type="scientific">Elysia crispata</name>
    <name type="common">lettuce slug</name>
    <dbReference type="NCBI Taxonomy" id="231223"/>
    <lineage>
        <taxon>Eukaryota</taxon>
        <taxon>Metazoa</taxon>
        <taxon>Spiralia</taxon>
        <taxon>Lophotrochozoa</taxon>
        <taxon>Mollusca</taxon>
        <taxon>Gastropoda</taxon>
        <taxon>Heterobranchia</taxon>
        <taxon>Euthyneura</taxon>
        <taxon>Panpulmonata</taxon>
        <taxon>Sacoglossa</taxon>
        <taxon>Placobranchoidea</taxon>
        <taxon>Plakobranchidae</taxon>
        <taxon>Elysia</taxon>
    </lineage>
</organism>
<accession>A0AAE1D970</accession>
<comment type="caution">
    <text evidence="1">The sequence shown here is derived from an EMBL/GenBank/DDBJ whole genome shotgun (WGS) entry which is preliminary data.</text>
</comment>
<dbReference type="AlphaFoldDB" id="A0AAE1D970"/>
<sequence>MAILFSTRRVMQIFQGIRISVRVRCKDFVSFVEVFLFLLGSEKMSPTRVCHTRRGQPVYQLVVPGLT</sequence>
<reference evidence="1" key="1">
    <citation type="journal article" date="2023" name="G3 (Bethesda)">
        <title>A reference genome for the long-term kleptoplast-retaining sea slug Elysia crispata morphotype clarki.</title>
        <authorList>
            <person name="Eastman K.E."/>
            <person name="Pendleton A.L."/>
            <person name="Shaikh M.A."/>
            <person name="Suttiyut T."/>
            <person name="Ogas R."/>
            <person name="Tomko P."/>
            <person name="Gavelis G."/>
            <person name="Widhalm J.R."/>
            <person name="Wisecaver J.H."/>
        </authorList>
    </citation>
    <scope>NUCLEOTIDE SEQUENCE</scope>
    <source>
        <strain evidence="1">ECLA1</strain>
    </source>
</reference>